<dbReference type="Gene3D" id="1.20.58.520">
    <property type="entry name" value="Amidohydrolase"/>
    <property type="match status" value="1"/>
</dbReference>
<dbReference type="InterPro" id="IPR011059">
    <property type="entry name" value="Metal-dep_hydrolase_composite"/>
</dbReference>
<dbReference type="InterPro" id="IPR051781">
    <property type="entry name" value="Metallo-dep_Hydrolase"/>
</dbReference>
<keyword evidence="2" id="KW-0732">Signal</keyword>
<organism evidence="4 5">
    <name type="scientific">Parahaliea maris</name>
    <dbReference type="NCBI Taxonomy" id="2716870"/>
    <lineage>
        <taxon>Bacteria</taxon>
        <taxon>Pseudomonadati</taxon>
        <taxon>Pseudomonadota</taxon>
        <taxon>Gammaproteobacteria</taxon>
        <taxon>Cellvibrionales</taxon>
        <taxon>Halieaceae</taxon>
        <taxon>Parahaliea</taxon>
    </lineage>
</organism>
<reference evidence="4 5" key="1">
    <citation type="submission" date="2019-08" db="EMBL/GenBank/DDBJ databases">
        <title>Parahaliea maris sp. nov., isolated from the surface seawater.</title>
        <authorList>
            <person name="Liu Y."/>
        </authorList>
    </citation>
    <scope>NUCLEOTIDE SEQUENCE [LARGE SCALE GENOMIC DNA]</scope>
    <source>
        <strain evidence="4 5">HSLHS9</strain>
    </source>
</reference>
<keyword evidence="4" id="KW-0378">Hydrolase</keyword>
<dbReference type="InterPro" id="IPR032466">
    <property type="entry name" value="Metal_Hydrolase"/>
</dbReference>
<accession>A0A5C9A240</accession>
<feature type="region of interest" description="Disordered" evidence="1">
    <location>
        <begin position="97"/>
        <end position="134"/>
    </location>
</feature>
<dbReference type="Gene3D" id="3.40.50.10910">
    <property type="entry name" value="Amidohydrolase"/>
    <property type="match status" value="1"/>
</dbReference>
<sequence length="681" mass="73035">MKTRALNLRAVLFSALLSAGLVEAGPVPKEELMLPPDGATHYLIVSDSNTHGDEWRWTTSSGAIAFRKSQSLRGWITETDGLVMLDGDGDPRSVQVRGVTPNGDAAESMDTGPGGMSWDSGADSGTAPSDSGFYLPRGGPSAMMGLLAERIVDAGELNLLPSGHARMREGITLHIEDEDGDIDARLLFIDGLWTEPMPVWVDGDGKHLATITWLGLIREGYEEHFSRMKQVQEDVAMEASRAIALRFLTEAARAPVLIDNVQLFDALRGEFHKAQAVTVAGGRITAIGPAGSLAVPEGGRRIDGEAKTLVPGLWDAHKHFGNGYDLLANVATGMTSIRSPGNDTETLTAAKKARAAGEMVAPEIFGAVIIDQVHPLSAQGADLVASEKEAIEAVRRAADNKLWGVKFYTSMNPEWIAPAAAEAHRRGLHVSGHVPATMRPLEAVQSGYDEITHINFIMMQALPQAVVDISNTAARMEGPAQYARDVDLDGPLMTRFISELKQRGTWVDPTIVIFESDFTRDTPELSPAIKPYAGTLPAVTERALNQGGYPLFGEVTREQFRESYAKLVELVGKLHQAGVPIVAGTDGQGIELVREIEIYEQAGMSKAAALQTATINPARLVGIDDRTGSITVGKEADLLLVDGDVSAELGALRRVHTVISDGYVMDGDELREAAGFSGQAR</sequence>
<dbReference type="Pfam" id="PF01979">
    <property type="entry name" value="Amidohydro_1"/>
    <property type="match status" value="1"/>
</dbReference>
<feature type="signal peptide" evidence="2">
    <location>
        <begin position="1"/>
        <end position="24"/>
    </location>
</feature>
<dbReference type="PANTHER" id="PTHR43135:SF3">
    <property type="entry name" value="ALPHA-D-RIBOSE 1-METHYLPHOSPHONATE 5-TRIPHOSPHATE DIPHOSPHATASE"/>
    <property type="match status" value="1"/>
</dbReference>
<evidence type="ECO:0000256" key="2">
    <source>
        <dbReference type="SAM" id="SignalP"/>
    </source>
</evidence>
<dbReference type="InterPro" id="IPR006680">
    <property type="entry name" value="Amidohydro-rel"/>
</dbReference>
<evidence type="ECO:0000259" key="3">
    <source>
        <dbReference type="Pfam" id="PF01979"/>
    </source>
</evidence>
<dbReference type="SUPFAM" id="SSF51338">
    <property type="entry name" value="Composite domain of metallo-dependent hydrolases"/>
    <property type="match status" value="1"/>
</dbReference>
<feature type="domain" description="Amidohydrolase-related" evidence="3">
    <location>
        <begin position="309"/>
        <end position="662"/>
    </location>
</feature>
<dbReference type="Gene3D" id="3.30.110.90">
    <property type="entry name" value="Amidohydrolase"/>
    <property type="match status" value="2"/>
</dbReference>
<feature type="chain" id="PRO_5023102695" evidence="2">
    <location>
        <begin position="25"/>
        <end position="681"/>
    </location>
</feature>
<keyword evidence="5" id="KW-1185">Reference proteome</keyword>
<protein>
    <submittedName>
        <fullName evidence="4">Amidohydrolase family protein</fullName>
    </submittedName>
</protein>
<comment type="caution">
    <text evidence="4">The sequence shown here is derived from an EMBL/GenBank/DDBJ whole genome shotgun (WGS) entry which is preliminary data.</text>
</comment>
<dbReference type="EMBL" id="VRZA01000003">
    <property type="protein sequence ID" value="TXS93840.1"/>
    <property type="molecule type" value="Genomic_DNA"/>
</dbReference>
<evidence type="ECO:0000313" key="5">
    <source>
        <dbReference type="Proteomes" id="UP000321039"/>
    </source>
</evidence>
<gene>
    <name evidence="4" type="ORF">FV139_09395</name>
</gene>
<dbReference type="AlphaFoldDB" id="A0A5C9A240"/>
<dbReference type="SUPFAM" id="SSF51556">
    <property type="entry name" value="Metallo-dependent hydrolases"/>
    <property type="match status" value="1"/>
</dbReference>
<dbReference type="Proteomes" id="UP000321039">
    <property type="component" value="Unassembled WGS sequence"/>
</dbReference>
<dbReference type="PANTHER" id="PTHR43135">
    <property type="entry name" value="ALPHA-D-RIBOSE 1-METHYLPHOSPHONATE 5-TRIPHOSPHATE DIPHOSPHATASE"/>
    <property type="match status" value="1"/>
</dbReference>
<name>A0A5C9A240_9GAMM</name>
<dbReference type="Gene3D" id="2.30.40.10">
    <property type="entry name" value="Urease, subunit C, domain 1"/>
    <property type="match status" value="2"/>
</dbReference>
<evidence type="ECO:0000256" key="1">
    <source>
        <dbReference type="SAM" id="MobiDB-lite"/>
    </source>
</evidence>
<evidence type="ECO:0000313" key="4">
    <source>
        <dbReference type="EMBL" id="TXS93840.1"/>
    </source>
</evidence>
<dbReference type="RefSeq" id="WP_148068182.1">
    <property type="nucleotide sequence ID" value="NZ_VRZA01000003.1"/>
</dbReference>
<dbReference type="GO" id="GO:0016810">
    <property type="term" value="F:hydrolase activity, acting on carbon-nitrogen (but not peptide) bonds"/>
    <property type="evidence" value="ECO:0007669"/>
    <property type="project" value="InterPro"/>
</dbReference>
<proteinExistence type="predicted"/>